<comment type="caution">
    <text evidence="3">The sequence shown here is derived from an EMBL/GenBank/DDBJ whole genome shotgun (WGS) entry which is preliminary data.</text>
</comment>
<dbReference type="Gene3D" id="2.30.110.10">
    <property type="entry name" value="Electron Transport, Fmn-binding Protein, Chain A"/>
    <property type="match status" value="1"/>
</dbReference>
<dbReference type="AlphaFoldDB" id="A0A5M6IPY2"/>
<dbReference type="EMBL" id="VWPK01000034">
    <property type="protein sequence ID" value="KAA5610343.1"/>
    <property type="molecule type" value="Genomic_DNA"/>
</dbReference>
<dbReference type="InterPro" id="IPR012349">
    <property type="entry name" value="Split_barrel_FMN-bd"/>
</dbReference>
<dbReference type="SUPFAM" id="SSF50475">
    <property type="entry name" value="FMN-binding split barrel"/>
    <property type="match status" value="1"/>
</dbReference>
<sequence>MAHAETAEDSPALISRRLLRAARVGSLGTVIEAQPFTTLVTPATAPDLSILLLLSTLSEHTRHLMADPRCSLLVVGPPVSANPQTAPRVTITGIAEKVADPALKARWLAVHPYGALYADFADFALWRIRPRQGLFVGGFARAKRLREADLAPDPAAVAAVAAAAGEIMAHCNQDHADALRLIARQALEEEPTRNLPAESHTWNMVGVDVDGCDLALGERVIRVAWEAPVSDPGDVRSELARLARLARGG</sequence>
<organism evidence="3 4">
    <name type="scientific">Rhodovastum atsumiense</name>
    <dbReference type="NCBI Taxonomy" id="504468"/>
    <lineage>
        <taxon>Bacteria</taxon>
        <taxon>Pseudomonadati</taxon>
        <taxon>Pseudomonadota</taxon>
        <taxon>Alphaproteobacteria</taxon>
        <taxon>Acetobacterales</taxon>
        <taxon>Acetobacteraceae</taxon>
        <taxon>Rhodovastum</taxon>
    </lineage>
</organism>
<dbReference type="RefSeq" id="WP_150042589.1">
    <property type="nucleotide sequence ID" value="NZ_OW485601.1"/>
</dbReference>
<gene>
    <name evidence="3" type="ORF">F1189_19740</name>
</gene>
<reference evidence="3 4" key="1">
    <citation type="submission" date="2019-09" db="EMBL/GenBank/DDBJ databases">
        <title>Genome sequence of Rhodovastum atsumiense, a diverse member of the Acetobacteraceae family of non-sulfur purple photosynthetic bacteria.</title>
        <authorList>
            <person name="Meyer T."/>
            <person name="Kyndt J."/>
        </authorList>
    </citation>
    <scope>NUCLEOTIDE SEQUENCE [LARGE SCALE GENOMIC DNA]</scope>
    <source>
        <strain evidence="3 4">DSM 21279</strain>
    </source>
</reference>
<feature type="domain" description="Pyridoxamine 5'-phosphate oxidase N-terminal" evidence="1">
    <location>
        <begin position="16"/>
        <end position="136"/>
    </location>
</feature>
<evidence type="ECO:0000259" key="1">
    <source>
        <dbReference type="Pfam" id="PF01243"/>
    </source>
</evidence>
<dbReference type="Proteomes" id="UP000325255">
    <property type="component" value="Unassembled WGS sequence"/>
</dbReference>
<dbReference type="Gene3D" id="3.20.180.10">
    <property type="entry name" value="PNP-oxidase-like"/>
    <property type="match status" value="1"/>
</dbReference>
<dbReference type="InterPro" id="IPR037119">
    <property type="entry name" value="Haem_oxidase_HugZ-like_sf"/>
</dbReference>
<dbReference type="PANTHER" id="PTHR13343:SF17">
    <property type="entry name" value="CELLULAR REPRESSOR OF E1A-STIMULATED GENES, ISOFORM A"/>
    <property type="match status" value="1"/>
</dbReference>
<dbReference type="InterPro" id="IPR011576">
    <property type="entry name" value="Pyridox_Oxase_N"/>
</dbReference>
<dbReference type="GO" id="GO:0005737">
    <property type="term" value="C:cytoplasm"/>
    <property type="evidence" value="ECO:0007669"/>
    <property type="project" value="UniProtKB-ARBA"/>
</dbReference>
<feature type="domain" description="DUF2470" evidence="2">
    <location>
        <begin position="166"/>
        <end position="241"/>
    </location>
</feature>
<dbReference type="PANTHER" id="PTHR13343">
    <property type="entry name" value="CREG1 PROTEIN"/>
    <property type="match status" value="1"/>
</dbReference>
<protein>
    <submittedName>
        <fullName evidence="3">DUF2470 domain-containing protein</fullName>
    </submittedName>
</protein>
<evidence type="ECO:0000259" key="2">
    <source>
        <dbReference type="Pfam" id="PF10615"/>
    </source>
</evidence>
<name>A0A5M6IPY2_9PROT</name>
<dbReference type="OrthoDB" id="9814594at2"/>
<dbReference type="Pfam" id="PF10615">
    <property type="entry name" value="DUF2470"/>
    <property type="match status" value="1"/>
</dbReference>
<dbReference type="InterPro" id="IPR019595">
    <property type="entry name" value="DUF2470"/>
</dbReference>
<proteinExistence type="predicted"/>
<evidence type="ECO:0000313" key="4">
    <source>
        <dbReference type="Proteomes" id="UP000325255"/>
    </source>
</evidence>
<keyword evidence="4" id="KW-1185">Reference proteome</keyword>
<accession>A0A5M6IPY2</accession>
<evidence type="ECO:0000313" key="3">
    <source>
        <dbReference type="EMBL" id="KAA5610343.1"/>
    </source>
</evidence>
<dbReference type="Pfam" id="PF01243">
    <property type="entry name" value="PNPOx_N"/>
    <property type="match status" value="1"/>
</dbReference>